<dbReference type="InterPro" id="IPR010872">
    <property type="entry name" value="MDMPI_C-term_domain"/>
</dbReference>
<comment type="caution">
    <text evidence="3">The sequence shown here is derived from an EMBL/GenBank/DDBJ whole genome shotgun (WGS) entry which is preliminary data.</text>
</comment>
<evidence type="ECO:0000313" key="3">
    <source>
        <dbReference type="EMBL" id="GIJ53759.1"/>
    </source>
</evidence>
<feature type="domain" description="Mycothiol-dependent maleylpyruvate isomerase metal-binding" evidence="2">
    <location>
        <begin position="12"/>
        <end position="134"/>
    </location>
</feature>
<dbReference type="AlphaFoldDB" id="A0A8J3YXZ6"/>
<dbReference type="RefSeq" id="WP_203988242.1">
    <property type="nucleotide sequence ID" value="NZ_BOPG01000009.1"/>
</dbReference>
<protein>
    <recommendedName>
        <fullName evidence="5">TIGR03083 family protein</fullName>
    </recommendedName>
</protein>
<dbReference type="GO" id="GO:0005886">
    <property type="term" value="C:plasma membrane"/>
    <property type="evidence" value="ECO:0007669"/>
    <property type="project" value="TreeGrafter"/>
</dbReference>
<dbReference type="Pfam" id="PF11716">
    <property type="entry name" value="MDMPI_N"/>
    <property type="match status" value="1"/>
</dbReference>
<dbReference type="NCBIfam" id="TIGR03083">
    <property type="entry name" value="maleylpyruvate isomerase family mycothiol-dependent enzyme"/>
    <property type="match status" value="1"/>
</dbReference>
<keyword evidence="4" id="KW-1185">Reference proteome</keyword>
<dbReference type="InterPro" id="IPR017517">
    <property type="entry name" value="Maleyloyr_isom"/>
</dbReference>
<evidence type="ECO:0000259" key="1">
    <source>
        <dbReference type="Pfam" id="PF07398"/>
    </source>
</evidence>
<dbReference type="PANTHER" id="PTHR40758">
    <property type="entry name" value="CONSERVED PROTEIN"/>
    <property type="match status" value="1"/>
</dbReference>
<accession>A0A8J3YXZ6</accession>
<organism evidence="3 4">
    <name type="scientific">Virgisporangium aurantiacum</name>
    <dbReference type="NCBI Taxonomy" id="175570"/>
    <lineage>
        <taxon>Bacteria</taxon>
        <taxon>Bacillati</taxon>
        <taxon>Actinomycetota</taxon>
        <taxon>Actinomycetes</taxon>
        <taxon>Micromonosporales</taxon>
        <taxon>Micromonosporaceae</taxon>
        <taxon>Virgisporangium</taxon>
    </lineage>
</organism>
<proteinExistence type="predicted"/>
<dbReference type="GO" id="GO:0046872">
    <property type="term" value="F:metal ion binding"/>
    <property type="evidence" value="ECO:0007669"/>
    <property type="project" value="InterPro"/>
</dbReference>
<dbReference type="EMBL" id="BOPG01000009">
    <property type="protein sequence ID" value="GIJ53759.1"/>
    <property type="molecule type" value="Genomic_DNA"/>
</dbReference>
<gene>
    <name evidence="3" type="ORF">Vau01_012750</name>
</gene>
<sequence>MSKPHGNKDSWLAALRAEGAALHTAIEAGDPDSDVPTCPGWKLRQLAFHVGAVYQRVTQHISRGVVSKPEPAHIEAESGHPLTYFDRHFSDVIRILDQVDPDLPAWNPMPQSKVASYWHRRLAIETAVHRWDAQVASGPAEPIEAKLAVDGITEVIDSLLPGGKRKGSTDGVRGIAALHAADVGQDWYVRLRGEGIALLDTDTLLDDDHPHERAQATGSASDLLLALYGRVPYDVLEVAGDPRLLQALRTG</sequence>
<reference evidence="3" key="1">
    <citation type="submission" date="2021-01" db="EMBL/GenBank/DDBJ databases">
        <title>Whole genome shotgun sequence of Virgisporangium aurantiacum NBRC 16421.</title>
        <authorList>
            <person name="Komaki H."/>
            <person name="Tamura T."/>
        </authorList>
    </citation>
    <scope>NUCLEOTIDE SEQUENCE</scope>
    <source>
        <strain evidence="3">NBRC 16421</strain>
    </source>
</reference>
<feature type="domain" description="MDMPI C-terminal" evidence="1">
    <location>
        <begin position="147"/>
        <end position="246"/>
    </location>
</feature>
<name>A0A8J3YXZ6_9ACTN</name>
<dbReference type="InterPro" id="IPR034660">
    <property type="entry name" value="DinB/YfiT-like"/>
</dbReference>
<evidence type="ECO:0008006" key="5">
    <source>
        <dbReference type="Google" id="ProtNLM"/>
    </source>
</evidence>
<evidence type="ECO:0000313" key="4">
    <source>
        <dbReference type="Proteomes" id="UP000612585"/>
    </source>
</evidence>
<evidence type="ECO:0000259" key="2">
    <source>
        <dbReference type="Pfam" id="PF11716"/>
    </source>
</evidence>
<dbReference type="PANTHER" id="PTHR40758:SF1">
    <property type="entry name" value="CONSERVED PROTEIN"/>
    <property type="match status" value="1"/>
</dbReference>
<dbReference type="InterPro" id="IPR024344">
    <property type="entry name" value="MDMPI_metal-binding"/>
</dbReference>
<dbReference type="SUPFAM" id="SSF109854">
    <property type="entry name" value="DinB/YfiT-like putative metalloenzymes"/>
    <property type="match status" value="1"/>
</dbReference>
<dbReference type="Proteomes" id="UP000612585">
    <property type="component" value="Unassembled WGS sequence"/>
</dbReference>
<dbReference type="Pfam" id="PF07398">
    <property type="entry name" value="MDMPI_C"/>
    <property type="match status" value="1"/>
</dbReference>